<evidence type="ECO:0000313" key="8">
    <source>
        <dbReference type="EMBL" id="KAE9341017.1"/>
    </source>
</evidence>
<keyword evidence="5" id="KW-0732">Signal</keyword>
<dbReference type="GO" id="GO:0005576">
    <property type="term" value="C:extracellular region"/>
    <property type="evidence" value="ECO:0007669"/>
    <property type="project" value="UniProtKB-SubCell"/>
</dbReference>
<keyword evidence="6" id="KW-0843">Virulence</keyword>
<evidence type="ECO:0000313" key="9">
    <source>
        <dbReference type="Proteomes" id="UP000486351"/>
    </source>
</evidence>
<feature type="domain" description="RxLR effector PexRD54 WY" evidence="7">
    <location>
        <begin position="149"/>
        <end position="191"/>
    </location>
</feature>
<accession>A0A6G0RU48</accession>
<gene>
    <name evidence="8" type="ORF">PF008_g10829</name>
</gene>
<sequence>MKLSNKLNPKQQTSLVSTLTAHYGDDGLARIIESAKQVSGITKEASDTAAFAKRLQTEQMYRWLENRETPEDVFDLLKLNKAGYKIFDKPEVNSWMKYVDTYNKKYPRKKMSMFYELKVRFDEETLVNMLIKARSVPSTEAIAVRVQAEQTQRWLTNGKSPEDVFKLLKLNSAKQKDTLLENPLFVSWVKYTDDFNERYPRHPDLAISTMLKHFSSDTLTKMVVDASKSPSSESIAKRLDTELLLNWNKNGDAPGTVFTLLKLNKAGDKLFDSPLLPTWQKYIAYFREKNPRQRVNELSILRKHFSDATLSKMLLEAEKIPSTKALASDLLDDLVIRWMASETVPTKVYSWLRVEGTAENSVARGLYDSYLKFYKQHVPDVAT</sequence>
<evidence type="ECO:0000256" key="3">
    <source>
        <dbReference type="ARBA" id="ARBA00010400"/>
    </source>
</evidence>
<evidence type="ECO:0000256" key="4">
    <source>
        <dbReference type="ARBA" id="ARBA00022525"/>
    </source>
</evidence>
<dbReference type="GO" id="GO:0043657">
    <property type="term" value="C:host cell"/>
    <property type="evidence" value="ECO:0007669"/>
    <property type="project" value="UniProtKB-SubCell"/>
</dbReference>
<dbReference type="EMBL" id="QXFY01000558">
    <property type="protein sequence ID" value="KAE9341017.1"/>
    <property type="molecule type" value="Genomic_DNA"/>
</dbReference>
<organism evidence="8 9">
    <name type="scientific">Phytophthora fragariae</name>
    <dbReference type="NCBI Taxonomy" id="53985"/>
    <lineage>
        <taxon>Eukaryota</taxon>
        <taxon>Sar</taxon>
        <taxon>Stramenopiles</taxon>
        <taxon>Oomycota</taxon>
        <taxon>Peronosporomycetes</taxon>
        <taxon>Peronosporales</taxon>
        <taxon>Peronosporaceae</taxon>
        <taxon>Phytophthora</taxon>
    </lineage>
</organism>
<evidence type="ECO:0000256" key="2">
    <source>
        <dbReference type="ARBA" id="ARBA00004613"/>
    </source>
</evidence>
<name>A0A6G0RU48_9STRA</name>
<proteinExistence type="inferred from homology"/>
<dbReference type="Pfam" id="PF22748">
    <property type="entry name" value="PexRD54_WY"/>
    <property type="match status" value="3"/>
</dbReference>
<reference evidence="8 9" key="1">
    <citation type="submission" date="2018-09" db="EMBL/GenBank/DDBJ databases">
        <title>Genomic investigation of the strawberry pathogen Phytophthora fragariae indicates pathogenicity is determined by transcriptional variation in three key races.</title>
        <authorList>
            <person name="Adams T.M."/>
            <person name="Armitage A.D."/>
            <person name="Sobczyk M.K."/>
            <person name="Bates H.J."/>
            <person name="Dunwell J.M."/>
            <person name="Nellist C.F."/>
            <person name="Harrison R.J."/>
        </authorList>
    </citation>
    <scope>NUCLEOTIDE SEQUENCE [LARGE SCALE GENOMIC DNA]</scope>
    <source>
        <strain evidence="8 9">NOV-77</strain>
    </source>
</reference>
<dbReference type="AlphaFoldDB" id="A0A6G0RU48"/>
<protein>
    <recommendedName>
        <fullName evidence="7">RxLR effector PexRD54 WY domain-containing protein</fullName>
    </recommendedName>
</protein>
<evidence type="ECO:0000256" key="6">
    <source>
        <dbReference type="ARBA" id="ARBA00023026"/>
    </source>
</evidence>
<feature type="domain" description="RxLR effector PexRD54 WY" evidence="7">
    <location>
        <begin position="247"/>
        <end position="283"/>
    </location>
</feature>
<evidence type="ECO:0000256" key="1">
    <source>
        <dbReference type="ARBA" id="ARBA00004340"/>
    </source>
</evidence>
<comment type="caution">
    <text evidence="8">The sequence shown here is derived from an EMBL/GenBank/DDBJ whole genome shotgun (WGS) entry which is preliminary data.</text>
</comment>
<dbReference type="Proteomes" id="UP000486351">
    <property type="component" value="Unassembled WGS sequence"/>
</dbReference>
<comment type="similarity">
    <text evidence="3">Belongs to the RxLR effector family.</text>
</comment>
<keyword evidence="4" id="KW-0964">Secreted</keyword>
<evidence type="ECO:0000256" key="5">
    <source>
        <dbReference type="ARBA" id="ARBA00022729"/>
    </source>
</evidence>
<feature type="domain" description="RxLR effector PexRD54 WY" evidence="7">
    <location>
        <begin position="58"/>
        <end position="99"/>
    </location>
</feature>
<evidence type="ECO:0000259" key="7">
    <source>
        <dbReference type="Pfam" id="PF22748"/>
    </source>
</evidence>
<comment type="subcellular location">
    <subcellularLocation>
        <location evidence="1">Host cell</location>
    </subcellularLocation>
    <subcellularLocation>
        <location evidence="2">Secreted</location>
    </subcellularLocation>
</comment>
<dbReference type="InterPro" id="IPR054463">
    <property type="entry name" value="PexRD54_WY"/>
</dbReference>